<comment type="caution">
    <text evidence="2">The sequence shown here is derived from an EMBL/GenBank/DDBJ whole genome shotgun (WGS) entry which is preliminary data.</text>
</comment>
<sequence>MNLYIEWAISKFVNNPTWGSERPGTARITQDAGQPAHPVMRCTNGRIGTGRIVAQVTPKANGD</sequence>
<dbReference type="Proteomes" id="UP000578112">
    <property type="component" value="Unassembled WGS sequence"/>
</dbReference>
<gene>
    <name evidence="2" type="ORF">BJ971_005986</name>
</gene>
<name>A0A7W7I2W1_9ACTN</name>
<evidence type="ECO:0000313" key="2">
    <source>
        <dbReference type="EMBL" id="MBB4765430.1"/>
    </source>
</evidence>
<reference evidence="2 3" key="1">
    <citation type="submission" date="2020-08" db="EMBL/GenBank/DDBJ databases">
        <title>Sequencing the genomes of 1000 actinobacteria strains.</title>
        <authorList>
            <person name="Klenk H.-P."/>
        </authorList>
    </citation>
    <scope>NUCLEOTIDE SEQUENCE [LARGE SCALE GENOMIC DNA]</scope>
    <source>
        <strain evidence="2 3">DSM 43149</strain>
    </source>
</reference>
<keyword evidence="3" id="KW-1185">Reference proteome</keyword>
<evidence type="ECO:0000256" key="1">
    <source>
        <dbReference type="SAM" id="MobiDB-lite"/>
    </source>
</evidence>
<evidence type="ECO:0000313" key="3">
    <source>
        <dbReference type="Proteomes" id="UP000578112"/>
    </source>
</evidence>
<protein>
    <submittedName>
        <fullName evidence="2">Uncharacterized protein</fullName>
    </submittedName>
</protein>
<dbReference type="AlphaFoldDB" id="A0A7W7I2W1"/>
<feature type="region of interest" description="Disordered" evidence="1">
    <location>
        <begin position="21"/>
        <end position="44"/>
    </location>
</feature>
<organism evidence="2 3">
    <name type="scientific">Actinoplanes digitatis</name>
    <dbReference type="NCBI Taxonomy" id="1868"/>
    <lineage>
        <taxon>Bacteria</taxon>
        <taxon>Bacillati</taxon>
        <taxon>Actinomycetota</taxon>
        <taxon>Actinomycetes</taxon>
        <taxon>Micromonosporales</taxon>
        <taxon>Micromonosporaceae</taxon>
        <taxon>Actinoplanes</taxon>
    </lineage>
</organism>
<proteinExistence type="predicted"/>
<dbReference type="EMBL" id="JACHNH010000001">
    <property type="protein sequence ID" value="MBB4765430.1"/>
    <property type="molecule type" value="Genomic_DNA"/>
</dbReference>
<accession>A0A7W7I2W1</accession>